<accession>A0A1R3FWE6</accession>
<keyword evidence="1" id="KW-0812">Transmembrane</keyword>
<sequence length="54" mass="6529">MVIPWLKWLPIPGLYSVYPPFSTCWFNFRHRKMRMKGGEKKMCSLQWPRGKKSV</sequence>
<dbReference type="Proteomes" id="UP000187203">
    <property type="component" value="Unassembled WGS sequence"/>
</dbReference>
<evidence type="ECO:0000313" key="3">
    <source>
        <dbReference type="Proteomes" id="UP000187203"/>
    </source>
</evidence>
<dbReference type="EMBL" id="AWUE01024660">
    <property type="protein sequence ID" value="OMO50177.1"/>
    <property type="molecule type" value="Genomic_DNA"/>
</dbReference>
<keyword evidence="1" id="KW-1133">Transmembrane helix</keyword>
<dbReference type="AlphaFoldDB" id="A0A1R3FWE6"/>
<gene>
    <name evidence="2" type="ORF">COLO4_38205</name>
</gene>
<proteinExistence type="predicted"/>
<keyword evidence="3" id="KW-1185">Reference proteome</keyword>
<feature type="transmembrane region" description="Helical" evidence="1">
    <location>
        <begin position="6"/>
        <end position="28"/>
    </location>
</feature>
<protein>
    <submittedName>
        <fullName evidence="2">Uncharacterized protein</fullName>
    </submittedName>
</protein>
<name>A0A1R3FWE6_9ROSI</name>
<evidence type="ECO:0000313" key="2">
    <source>
        <dbReference type="EMBL" id="OMO50177.1"/>
    </source>
</evidence>
<comment type="caution">
    <text evidence="2">The sequence shown here is derived from an EMBL/GenBank/DDBJ whole genome shotgun (WGS) entry which is preliminary data.</text>
</comment>
<keyword evidence="1" id="KW-0472">Membrane</keyword>
<evidence type="ECO:0000256" key="1">
    <source>
        <dbReference type="SAM" id="Phobius"/>
    </source>
</evidence>
<organism evidence="2 3">
    <name type="scientific">Corchorus olitorius</name>
    <dbReference type="NCBI Taxonomy" id="93759"/>
    <lineage>
        <taxon>Eukaryota</taxon>
        <taxon>Viridiplantae</taxon>
        <taxon>Streptophyta</taxon>
        <taxon>Embryophyta</taxon>
        <taxon>Tracheophyta</taxon>
        <taxon>Spermatophyta</taxon>
        <taxon>Magnoliopsida</taxon>
        <taxon>eudicotyledons</taxon>
        <taxon>Gunneridae</taxon>
        <taxon>Pentapetalae</taxon>
        <taxon>rosids</taxon>
        <taxon>malvids</taxon>
        <taxon>Malvales</taxon>
        <taxon>Malvaceae</taxon>
        <taxon>Grewioideae</taxon>
        <taxon>Apeibeae</taxon>
        <taxon>Corchorus</taxon>
    </lineage>
</organism>
<reference evidence="3" key="1">
    <citation type="submission" date="2013-09" db="EMBL/GenBank/DDBJ databases">
        <title>Corchorus olitorius genome sequencing.</title>
        <authorList>
            <person name="Alam M."/>
            <person name="Haque M.S."/>
            <person name="Islam M.S."/>
            <person name="Emdad E.M."/>
            <person name="Islam M.M."/>
            <person name="Ahmed B."/>
            <person name="Halim A."/>
            <person name="Hossen Q.M.M."/>
            <person name="Hossain M.Z."/>
            <person name="Ahmed R."/>
            <person name="Khan M.M."/>
            <person name="Islam R."/>
            <person name="Rashid M.M."/>
            <person name="Khan S.A."/>
            <person name="Rahman M.S."/>
            <person name="Alam M."/>
            <person name="Yahiya A.S."/>
            <person name="Khan M.S."/>
            <person name="Azam M.S."/>
            <person name="Haque T."/>
            <person name="Lashkar M.Z.H."/>
            <person name="Akhand A.I."/>
            <person name="Morshed G."/>
            <person name="Roy S."/>
            <person name="Uddin K.S."/>
            <person name="Rabeya T."/>
            <person name="Hossain A.S."/>
            <person name="Chowdhury A."/>
            <person name="Snigdha A.R."/>
            <person name="Mortoza M.S."/>
            <person name="Matin S.A."/>
            <person name="Hoque S.M.E."/>
            <person name="Islam M.K."/>
            <person name="Roy D.K."/>
            <person name="Haider R."/>
            <person name="Moosa M.M."/>
            <person name="Elias S.M."/>
            <person name="Hasan A.M."/>
            <person name="Jahan S."/>
            <person name="Shafiuddin M."/>
            <person name="Mahmood N."/>
            <person name="Shommy N.S."/>
        </authorList>
    </citation>
    <scope>NUCLEOTIDE SEQUENCE [LARGE SCALE GENOMIC DNA]</scope>
    <source>
        <strain evidence="3">cv. O-4</strain>
    </source>
</reference>